<dbReference type="EMBL" id="CAJFCV020000001">
    <property type="protein sequence ID" value="CAG9088704.1"/>
    <property type="molecule type" value="Genomic_DNA"/>
</dbReference>
<keyword evidence="5" id="KW-0804">Transcription</keyword>
<keyword evidence="4" id="KW-0238">DNA-binding</keyword>
<dbReference type="EMBL" id="CAJFDI010000001">
    <property type="protein sequence ID" value="CAD5211605.1"/>
    <property type="molecule type" value="Genomic_DNA"/>
</dbReference>
<dbReference type="GO" id="GO:0005634">
    <property type="term" value="C:nucleus"/>
    <property type="evidence" value="ECO:0007669"/>
    <property type="project" value="UniProtKB-SubCell"/>
</dbReference>
<evidence type="ECO:0000256" key="1">
    <source>
        <dbReference type="ARBA" id="ARBA00004123"/>
    </source>
</evidence>
<accession>A0A1I7SE95</accession>
<evidence type="ECO:0000256" key="2">
    <source>
        <dbReference type="ARBA" id="ARBA00007770"/>
    </source>
</evidence>
<feature type="compositionally biased region" description="Polar residues" evidence="7">
    <location>
        <begin position="1"/>
        <end position="13"/>
    </location>
</feature>
<dbReference type="AlphaFoldDB" id="A0A1I7SE95"/>
<dbReference type="eggNOG" id="KOG3811">
    <property type="taxonomic scope" value="Eukaryota"/>
</dbReference>
<organism evidence="10 12">
    <name type="scientific">Bursaphelenchus xylophilus</name>
    <name type="common">Pinewood nematode worm</name>
    <name type="synonym">Aphelenchoides xylophilus</name>
    <dbReference type="NCBI Taxonomy" id="6326"/>
    <lineage>
        <taxon>Eukaryota</taxon>
        <taxon>Metazoa</taxon>
        <taxon>Ecdysozoa</taxon>
        <taxon>Nematoda</taxon>
        <taxon>Chromadorea</taxon>
        <taxon>Rhabditida</taxon>
        <taxon>Tylenchina</taxon>
        <taxon>Tylenchomorpha</taxon>
        <taxon>Aphelenchoidea</taxon>
        <taxon>Aphelenchoididae</taxon>
        <taxon>Bursaphelenchus</taxon>
    </lineage>
</organism>
<sequence>MSSKQPRPSSGQFNEPPANSEPATTAWVARPTGSTQTPQQAEFVSTSIVPFNGYTGPNYLSYPLEFADTYNTQNGFFPCATLPYALNYQAEGVQRVKTDEQEEEVSDYSGNSTDDTSRSPSTDSSRKENPTYYAEVKPLPYSSIAPHGYVSRSPFETFCTVPGRTSLLSSTTKYKVTIGEIQRRISPPECLNASLLGGILRKAKSKDGGKALRESLRRIGLTLPAGRRKSAHVTALTALVEEEAVHMARDFHSVCERDFPAKELAAFLSRNISTEEEAQNRRTMLHYVRMFIKELSDLMNSDRSPVCANRPDIILDPVIQKPLTHFSMVTHGFGGLVVVSVLDALNAYVHESMKHLDRTFGPPNIYPNQHG</sequence>
<gene>
    <name evidence="9" type="ORF">BXYJ_LOCUS2512</name>
</gene>
<evidence type="ECO:0000256" key="6">
    <source>
        <dbReference type="ARBA" id="ARBA00023242"/>
    </source>
</evidence>
<dbReference type="GO" id="GO:0000981">
    <property type="term" value="F:DNA-binding transcription factor activity, RNA polymerase II-specific"/>
    <property type="evidence" value="ECO:0007669"/>
    <property type="project" value="TreeGrafter"/>
</dbReference>
<keyword evidence="6" id="KW-0539">Nucleus</keyword>
<dbReference type="Pfam" id="PF03299">
    <property type="entry name" value="TF_AP-2"/>
    <property type="match status" value="1"/>
</dbReference>
<evidence type="ECO:0000313" key="9">
    <source>
        <dbReference type="EMBL" id="CAD5211605.1"/>
    </source>
</evidence>
<dbReference type="InterPro" id="IPR013854">
    <property type="entry name" value="TF_AP2_C"/>
</dbReference>
<dbReference type="Proteomes" id="UP000582659">
    <property type="component" value="Unassembled WGS sequence"/>
</dbReference>
<feature type="region of interest" description="Disordered" evidence="7">
    <location>
        <begin position="95"/>
        <end position="131"/>
    </location>
</feature>
<dbReference type="PRINTS" id="PR01748">
    <property type="entry name" value="AP2TNSCPFCT"/>
</dbReference>
<evidence type="ECO:0000313" key="11">
    <source>
        <dbReference type="Proteomes" id="UP000659654"/>
    </source>
</evidence>
<evidence type="ECO:0000313" key="10">
    <source>
        <dbReference type="Proteomes" id="UP000095284"/>
    </source>
</evidence>
<dbReference type="PANTHER" id="PTHR10812:SF17">
    <property type="entry name" value="TRANSCRIPTION FACTOR AP-2, ISOFORM D"/>
    <property type="match status" value="1"/>
</dbReference>
<feature type="compositionally biased region" description="Low complexity" evidence="7">
    <location>
        <begin position="112"/>
        <end position="123"/>
    </location>
</feature>
<reference evidence="9" key="2">
    <citation type="submission" date="2020-09" db="EMBL/GenBank/DDBJ databases">
        <authorList>
            <person name="Kikuchi T."/>
        </authorList>
    </citation>
    <scope>NUCLEOTIDE SEQUENCE</scope>
    <source>
        <strain evidence="9">Ka4C1</strain>
    </source>
</reference>
<dbReference type="PANTHER" id="PTHR10812">
    <property type="entry name" value="TRANSCRIPTION FACTOR AP-2"/>
    <property type="match status" value="1"/>
</dbReference>
<dbReference type="GO" id="GO:0042127">
    <property type="term" value="P:regulation of cell population proliferation"/>
    <property type="evidence" value="ECO:0007669"/>
    <property type="project" value="TreeGrafter"/>
</dbReference>
<evidence type="ECO:0000256" key="7">
    <source>
        <dbReference type="SAM" id="MobiDB-lite"/>
    </source>
</evidence>
<evidence type="ECO:0000256" key="5">
    <source>
        <dbReference type="ARBA" id="ARBA00023163"/>
    </source>
</evidence>
<dbReference type="SMR" id="A0A1I7SE95"/>
<protein>
    <submittedName>
        <fullName evidence="9">(pine wood nematode) hypothetical protein</fullName>
    </submittedName>
    <submittedName>
        <fullName evidence="12">TF_AP-2 domain-containing protein</fullName>
    </submittedName>
</protein>
<evidence type="ECO:0000313" key="12">
    <source>
        <dbReference type="WBParaSite" id="BXY_1135400.1"/>
    </source>
</evidence>
<dbReference type="GO" id="GO:0000977">
    <property type="term" value="F:RNA polymerase II transcription regulatory region sequence-specific DNA binding"/>
    <property type="evidence" value="ECO:0007669"/>
    <property type="project" value="TreeGrafter"/>
</dbReference>
<keyword evidence="3" id="KW-0805">Transcription regulation</keyword>
<evidence type="ECO:0000259" key="8">
    <source>
        <dbReference type="Pfam" id="PF03299"/>
    </source>
</evidence>
<dbReference type="OrthoDB" id="6252992at2759"/>
<dbReference type="Proteomes" id="UP000659654">
    <property type="component" value="Unassembled WGS sequence"/>
</dbReference>
<comment type="similarity">
    <text evidence="2">Belongs to the AP-2 family.</text>
</comment>
<comment type="subcellular location">
    <subcellularLocation>
        <location evidence="1">Nucleus</location>
    </subcellularLocation>
</comment>
<name>A0A1I7SE95_BURXY</name>
<evidence type="ECO:0000256" key="4">
    <source>
        <dbReference type="ARBA" id="ARBA00023125"/>
    </source>
</evidence>
<reference evidence="12" key="1">
    <citation type="submission" date="2016-11" db="UniProtKB">
        <authorList>
            <consortium name="WormBaseParasite"/>
        </authorList>
    </citation>
    <scope>IDENTIFICATION</scope>
</reference>
<feature type="domain" description="Transcription factor AP-2 C-terminal" evidence="8">
    <location>
        <begin position="158"/>
        <end position="351"/>
    </location>
</feature>
<feature type="region of interest" description="Disordered" evidence="7">
    <location>
        <begin position="1"/>
        <end position="40"/>
    </location>
</feature>
<dbReference type="WBParaSite" id="BXY_1135400.1">
    <property type="protein sequence ID" value="BXY_1135400.1"/>
    <property type="gene ID" value="BXY_1135400"/>
</dbReference>
<dbReference type="Proteomes" id="UP000095284">
    <property type="component" value="Unplaced"/>
</dbReference>
<proteinExistence type="inferred from homology"/>
<keyword evidence="11" id="KW-1185">Reference proteome</keyword>
<evidence type="ECO:0000256" key="3">
    <source>
        <dbReference type="ARBA" id="ARBA00023015"/>
    </source>
</evidence>
<dbReference type="InterPro" id="IPR004979">
    <property type="entry name" value="TF_AP2"/>
</dbReference>